<evidence type="ECO:0000313" key="2">
    <source>
        <dbReference type="WBParaSite" id="PS1159_v2.g11800.t1"/>
    </source>
</evidence>
<accession>A0AC35F0E4</accession>
<proteinExistence type="predicted"/>
<dbReference type="WBParaSite" id="PS1159_v2.g11800.t1">
    <property type="protein sequence ID" value="PS1159_v2.g11800.t1"/>
    <property type="gene ID" value="PS1159_v2.g11800"/>
</dbReference>
<evidence type="ECO:0000313" key="1">
    <source>
        <dbReference type="Proteomes" id="UP000887580"/>
    </source>
</evidence>
<reference evidence="2" key="1">
    <citation type="submission" date="2022-11" db="UniProtKB">
        <authorList>
            <consortium name="WormBaseParasite"/>
        </authorList>
    </citation>
    <scope>IDENTIFICATION</scope>
</reference>
<protein>
    <submittedName>
        <fullName evidence="2">3'-5' exonuclease domain-containing protein</fullName>
    </submittedName>
</protein>
<organism evidence="1 2">
    <name type="scientific">Panagrolaimus sp. PS1159</name>
    <dbReference type="NCBI Taxonomy" id="55785"/>
    <lineage>
        <taxon>Eukaryota</taxon>
        <taxon>Metazoa</taxon>
        <taxon>Ecdysozoa</taxon>
        <taxon>Nematoda</taxon>
        <taxon>Chromadorea</taxon>
        <taxon>Rhabditida</taxon>
        <taxon>Tylenchina</taxon>
        <taxon>Panagrolaimomorpha</taxon>
        <taxon>Panagrolaimoidea</taxon>
        <taxon>Panagrolaimidae</taxon>
        <taxon>Panagrolaimus</taxon>
    </lineage>
</organism>
<sequence length="302" mass="35765">MKEINPLEYKYKVWFVQSLLSDKNYAYLWVKYFKIKEKDMPKELKGCSILFSEDDLLKFEKKIKENAYVPVDRDHEEICTFFGRSYKLFTIFTKPALNKFIEHFIKSKPKIIGIDIETGKSKEAATIQIATHTCLFFISIHELFKKLSEDEWIHFFEVLFDPSIIRVGFAFHNDFQFLCTKFPYLQEIFQDQQRKVLCLQKLANYLIKENIVHHFCTALYSHSGLEKLTKAVLYLNMDKTEQQSNWTQIPLTQFQKIYAVADALLVVLLKDEIQKCLEREFSAEKVNQIMEVGYICHENSKP</sequence>
<name>A0AC35F0E4_9BILA</name>
<dbReference type="Proteomes" id="UP000887580">
    <property type="component" value="Unplaced"/>
</dbReference>